<feature type="domain" description="6-phosphogluconate dehydrogenase C-terminal" evidence="7">
    <location>
        <begin position="31"/>
        <end position="76"/>
    </location>
</feature>
<dbReference type="UniPathway" id="UPA00115">
    <property type="reaction ID" value="UER00410"/>
</dbReference>
<dbReference type="GO" id="GO:0004616">
    <property type="term" value="F:phosphogluconate dehydrogenase (decarboxylating) activity"/>
    <property type="evidence" value="ECO:0007669"/>
    <property type="project" value="UniProtKB-EC"/>
</dbReference>
<evidence type="ECO:0000256" key="4">
    <source>
        <dbReference type="ARBA" id="ARBA00023002"/>
    </source>
</evidence>
<dbReference type="PANTHER" id="PTHR11811">
    <property type="entry name" value="6-PHOSPHOGLUCONATE DEHYDROGENASE"/>
    <property type="match status" value="1"/>
</dbReference>
<dbReference type="SMR" id="A0A2N0RRF7"/>
<dbReference type="EMBL" id="LLXH01000504">
    <property type="protein sequence ID" value="PKC65893.1"/>
    <property type="molecule type" value="Genomic_DNA"/>
</dbReference>
<evidence type="ECO:0000256" key="6">
    <source>
        <dbReference type="ARBA" id="ARBA00023126"/>
    </source>
</evidence>
<dbReference type="GO" id="GO:0006098">
    <property type="term" value="P:pentose-phosphate shunt"/>
    <property type="evidence" value="ECO:0007669"/>
    <property type="project" value="UniProtKB-UniPathway"/>
</dbReference>
<evidence type="ECO:0000256" key="3">
    <source>
        <dbReference type="ARBA" id="ARBA00013011"/>
    </source>
</evidence>
<dbReference type="SUPFAM" id="SSF48179">
    <property type="entry name" value="6-phosphogluconate dehydrogenase C-terminal domain-like"/>
    <property type="match status" value="1"/>
</dbReference>
<dbReference type="InterPro" id="IPR008927">
    <property type="entry name" value="6-PGluconate_DH-like_C_sf"/>
</dbReference>
<accession>A0A2N0RRF7</accession>
<evidence type="ECO:0000256" key="1">
    <source>
        <dbReference type="ARBA" id="ARBA00004874"/>
    </source>
</evidence>
<name>A0A2N0RRF7_9GLOM</name>
<reference evidence="8 9" key="2">
    <citation type="submission" date="2017-10" db="EMBL/GenBank/DDBJ databases">
        <title>Genome analyses suggest a sexual origin of heterokaryosis in a supposedly ancient asexual fungus.</title>
        <authorList>
            <person name="Corradi N."/>
            <person name="Sedzielewska K."/>
            <person name="Noel J."/>
            <person name="Charron P."/>
            <person name="Farinelli L."/>
            <person name="Marton T."/>
            <person name="Kruger M."/>
            <person name="Pelin A."/>
            <person name="Brachmann A."/>
            <person name="Corradi N."/>
        </authorList>
    </citation>
    <scope>NUCLEOTIDE SEQUENCE [LARGE SCALE GENOMIC DNA]</scope>
    <source>
        <strain evidence="8 9">A1</strain>
    </source>
</reference>
<comment type="similarity">
    <text evidence="2">Belongs to the 6-phosphogluconate dehydrogenase family.</text>
</comment>
<dbReference type="InterPro" id="IPR013328">
    <property type="entry name" value="6PGD_dom2"/>
</dbReference>
<evidence type="ECO:0000313" key="9">
    <source>
        <dbReference type="Proteomes" id="UP000232688"/>
    </source>
</evidence>
<dbReference type="Proteomes" id="UP000232688">
    <property type="component" value="Unassembled WGS sequence"/>
</dbReference>
<dbReference type="VEuPathDB" id="FungiDB:RhiirFUN_006578"/>
<dbReference type="Pfam" id="PF00393">
    <property type="entry name" value="6PGD"/>
    <property type="match status" value="1"/>
</dbReference>
<dbReference type="InterPro" id="IPR006183">
    <property type="entry name" value="Pgluconate_DH"/>
</dbReference>
<keyword evidence="5" id="KW-0311">Gluconate utilization</keyword>
<evidence type="ECO:0000313" key="8">
    <source>
        <dbReference type="EMBL" id="PKC65893.1"/>
    </source>
</evidence>
<gene>
    <name evidence="8" type="ORF">RhiirA1_535998</name>
</gene>
<proteinExistence type="inferred from homology"/>
<reference evidence="8 9" key="1">
    <citation type="submission" date="2017-10" db="EMBL/GenBank/DDBJ databases">
        <title>Extensive intraspecific genome diversity in a model arbuscular mycorrhizal fungus.</title>
        <authorList>
            <person name="Chen E.C.H."/>
            <person name="Morin E."/>
            <person name="Baudet D."/>
            <person name="Noel J."/>
            <person name="Ndikumana S."/>
            <person name="Charron P."/>
            <person name="St-Onge C."/>
            <person name="Giorgi J."/>
            <person name="Grigoriev I.V."/>
            <person name="Roux C."/>
            <person name="Martin F.M."/>
            <person name="Corradi N."/>
        </authorList>
    </citation>
    <scope>NUCLEOTIDE SEQUENCE [LARGE SCALE GENOMIC DNA]</scope>
    <source>
        <strain evidence="8 9">A1</strain>
    </source>
</reference>
<dbReference type="GO" id="GO:0019521">
    <property type="term" value="P:D-gluconate metabolic process"/>
    <property type="evidence" value="ECO:0007669"/>
    <property type="project" value="UniProtKB-KW"/>
</dbReference>
<dbReference type="EC" id="1.1.1.44" evidence="3"/>
<protein>
    <recommendedName>
        <fullName evidence="3">phosphogluconate dehydrogenase (NADP(+)-dependent, decarboxylating)</fullName>
        <ecNumber evidence="3">1.1.1.44</ecNumber>
    </recommendedName>
</protein>
<evidence type="ECO:0000256" key="2">
    <source>
        <dbReference type="ARBA" id="ARBA00008419"/>
    </source>
</evidence>
<dbReference type="AlphaFoldDB" id="A0A2N0RRF7"/>
<comment type="caution">
    <text evidence="8">The sequence shown here is derived from an EMBL/GenBank/DDBJ whole genome shotgun (WGS) entry which is preliminary data.</text>
</comment>
<dbReference type="VEuPathDB" id="FungiDB:FUN_004514"/>
<dbReference type="VEuPathDB" id="FungiDB:RhiirA1_535998"/>
<dbReference type="InterPro" id="IPR006114">
    <property type="entry name" value="6PGDH_C"/>
</dbReference>
<evidence type="ECO:0000259" key="7">
    <source>
        <dbReference type="Pfam" id="PF00393"/>
    </source>
</evidence>
<keyword evidence="6" id="KW-0570">Pentose shunt</keyword>
<keyword evidence="4" id="KW-0560">Oxidoreductase</keyword>
<dbReference type="Gene3D" id="1.10.1040.10">
    <property type="entry name" value="N-(1-d-carboxylethyl)-l-norvaline Dehydrogenase, domain 2"/>
    <property type="match status" value="1"/>
</dbReference>
<organism evidence="8 9">
    <name type="scientific">Rhizophagus irregularis</name>
    <dbReference type="NCBI Taxonomy" id="588596"/>
    <lineage>
        <taxon>Eukaryota</taxon>
        <taxon>Fungi</taxon>
        <taxon>Fungi incertae sedis</taxon>
        <taxon>Mucoromycota</taxon>
        <taxon>Glomeromycotina</taxon>
        <taxon>Glomeromycetes</taxon>
        <taxon>Glomerales</taxon>
        <taxon>Glomeraceae</taxon>
        <taxon>Rhizophagus</taxon>
    </lineage>
</organism>
<evidence type="ECO:0000256" key="5">
    <source>
        <dbReference type="ARBA" id="ARBA00023064"/>
    </source>
</evidence>
<comment type="pathway">
    <text evidence="1">Carbohydrate degradation; pentose phosphate pathway; D-ribulose 5-phosphate from D-glucose 6-phosphate (oxidative stage): step 3/3.</text>
</comment>
<sequence length="91" mass="10607">MRAKITPSWLIDITKDIVRYKDEDVGETGAGHYVKMVHNGLEYGDMQLICEAYHLMKEGLGFDHDKISRDVFEFWNLFRTVSGHFAHFAEK</sequence>